<protein>
    <recommendedName>
        <fullName evidence="3">DNA ligase (ATP)</fullName>
    </recommendedName>
</protein>
<gene>
    <name evidence="1" type="ORF">GORBP_071_00250</name>
</gene>
<comment type="caution">
    <text evidence="1">The sequence shown here is derived from an EMBL/GenBank/DDBJ whole genome shotgun (WGS) entry which is preliminary data.</text>
</comment>
<organism evidence="1 2">
    <name type="scientific">Gordonia rubripertincta NBRC 101908</name>
    <dbReference type="NCBI Taxonomy" id="1077975"/>
    <lineage>
        <taxon>Bacteria</taxon>
        <taxon>Bacillati</taxon>
        <taxon>Actinomycetota</taxon>
        <taxon>Actinomycetes</taxon>
        <taxon>Mycobacteriales</taxon>
        <taxon>Gordoniaceae</taxon>
        <taxon>Gordonia</taxon>
    </lineage>
</organism>
<keyword evidence="2" id="KW-1185">Reference proteome</keyword>
<accession>A0ABQ0HVJ6</accession>
<reference evidence="1 2" key="1">
    <citation type="submission" date="2012-08" db="EMBL/GenBank/DDBJ databases">
        <title>Whole genome shotgun sequence of Gordonia rubripertincta NBRC 101908.</title>
        <authorList>
            <person name="Takarada H."/>
            <person name="Hosoyama A."/>
            <person name="Tsuchikane K."/>
            <person name="Katsumata H."/>
            <person name="Baba S."/>
            <person name="Ohji S."/>
            <person name="Yamazaki S."/>
            <person name="Fujita N."/>
        </authorList>
    </citation>
    <scope>NUCLEOTIDE SEQUENCE [LARGE SCALE GENOMIC DNA]</scope>
    <source>
        <strain evidence="1 2">NBRC 101908</strain>
    </source>
</reference>
<evidence type="ECO:0008006" key="3">
    <source>
        <dbReference type="Google" id="ProtNLM"/>
    </source>
</evidence>
<evidence type="ECO:0000313" key="2">
    <source>
        <dbReference type="Proteomes" id="UP000010744"/>
    </source>
</evidence>
<sequence>MRELRLDAPVIGDVAFEEYSADRGGDFLTGTARAVDDRDLGPTLGEQFGAGPAHARGASDDDGEFAFDLHVMRLLVR</sequence>
<dbReference type="EMBL" id="BAHB01000071">
    <property type="protein sequence ID" value="GAB86286.1"/>
    <property type="molecule type" value="Genomic_DNA"/>
</dbReference>
<name>A0ABQ0HVJ6_GORRU</name>
<dbReference type="Proteomes" id="UP000010744">
    <property type="component" value="Unassembled WGS sequence"/>
</dbReference>
<proteinExistence type="predicted"/>
<evidence type="ECO:0000313" key="1">
    <source>
        <dbReference type="EMBL" id="GAB86286.1"/>
    </source>
</evidence>